<dbReference type="CDD" id="cd02440">
    <property type="entry name" value="AdoMet_MTases"/>
    <property type="match status" value="1"/>
</dbReference>
<dbReference type="GO" id="GO:0008168">
    <property type="term" value="F:methyltransferase activity"/>
    <property type="evidence" value="ECO:0007669"/>
    <property type="project" value="UniProtKB-KW"/>
</dbReference>
<keyword evidence="1" id="KW-0489">Methyltransferase</keyword>
<dbReference type="PANTHER" id="PTHR45036">
    <property type="entry name" value="METHYLTRANSFERASE LIKE 7B"/>
    <property type="match status" value="1"/>
</dbReference>
<organism evidence="1 2">
    <name type="scientific">Smittium culicis</name>
    <dbReference type="NCBI Taxonomy" id="133412"/>
    <lineage>
        <taxon>Eukaryota</taxon>
        <taxon>Fungi</taxon>
        <taxon>Fungi incertae sedis</taxon>
        <taxon>Zoopagomycota</taxon>
        <taxon>Kickxellomycotina</taxon>
        <taxon>Harpellomycetes</taxon>
        <taxon>Harpellales</taxon>
        <taxon>Legeriomycetaceae</taxon>
        <taxon>Smittium</taxon>
    </lineage>
</organism>
<dbReference type="AlphaFoldDB" id="A0A1R1XB89"/>
<evidence type="ECO:0000313" key="1">
    <source>
        <dbReference type="EMBL" id="OMJ11868.1"/>
    </source>
</evidence>
<dbReference type="Pfam" id="PF13489">
    <property type="entry name" value="Methyltransf_23"/>
    <property type="match status" value="1"/>
</dbReference>
<keyword evidence="1" id="KW-0808">Transferase</keyword>
<dbReference type="SUPFAM" id="SSF53335">
    <property type="entry name" value="S-adenosyl-L-methionine-dependent methyltransferases"/>
    <property type="match status" value="1"/>
</dbReference>
<comment type="caution">
    <text evidence="1">The sequence shown here is derived from an EMBL/GenBank/DDBJ whole genome shotgun (WGS) entry which is preliminary data.</text>
</comment>
<name>A0A1R1XB89_9FUNG</name>
<sequence length="230" mass="25277">MGENGSDRVDKFLSEYKKGLFSDVKGKVLEIGPGYGTTMQYLNFSNIDKYVLLEPNEKFHGKLAAEASKLGHNIDKANGKKPSTNSESENSVIIVEEFLTGADSIPPALSENGPYDCVISSLVLCSVDDVENAIEGIVKVLKPGGKFYFIEHIYASNPDTTRNLFIRLIQKLLTPIWALVSGNCHLNRDTIDIIKRTSGLKSVTIVNSNIEINNLIGIFAPMSFGYATRK</sequence>
<dbReference type="PANTHER" id="PTHR45036:SF1">
    <property type="entry name" value="METHYLTRANSFERASE LIKE 7A"/>
    <property type="match status" value="1"/>
</dbReference>
<keyword evidence="2" id="KW-1185">Reference proteome</keyword>
<dbReference type="InterPro" id="IPR029063">
    <property type="entry name" value="SAM-dependent_MTases_sf"/>
</dbReference>
<dbReference type="EMBL" id="LSSN01004245">
    <property type="protein sequence ID" value="OMJ11868.1"/>
    <property type="molecule type" value="Genomic_DNA"/>
</dbReference>
<dbReference type="GO" id="GO:0032259">
    <property type="term" value="P:methylation"/>
    <property type="evidence" value="ECO:0007669"/>
    <property type="project" value="UniProtKB-KW"/>
</dbReference>
<accession>A0A1R1XB89</accession>
<gene>
    <name evidence="1" type="ORF">AYI70_g9444</name>
</gene>
<proteinExistence type="predicted"/>
<protein>
    <submittedName>
        <fullName evidence="1">Methyltransferase-like protein 7B</fullName>
    </submittedName>
</protein>
<dbReference type="Proteomes" id="UP000187283">
    <property type="component" value="Unassembled WGS sequence"/>
</dbReference>
<dbReference type="OrthoDB" id="10254945at2759"/>
<evidence type="ECO:0000313" key="2">
    <source>
        <dbReference type="Proteomes" id="UP000187283"/>
    </source>
</evidence>
<dbReference type="STRING" id="133412.A0A1R1XB89"/>
<reference evidence="1 2" key="1">
    <citation type="submission" date="2017-01" db="EMBL/GenBank/DDBJ databases">
        <authorList>
            <person name="Mah S.A."/>
            <person name="Swanson W.J."/>
            <person name="Moy G.W."/>
            <person name="Vacquier V.D."/>
        </authorList>
    </citation>
    <scope>NUCLEOTIDE SEQUENCE [LARGE SCALE GENOMIC DNA]</scope>
    <source>
        <strain evidence="1 2">GSMNP</strain>
    </source>
</reference>
<dbReference type="InterPro" id="IPR052356">
    <property type="entry name" value="Thiol_S-MT"/>
</dbReference>
<dbReference type="Gene3D" id="3.40.50.150">
    <property type="entry name" value="Vaccinia Virus protein VP39"/>
    <property type="match status" value="1"/>
</dbReference>